<comment type="caution">
    <text evidence="1">The sequence shown here is derived from an EMBL/GenBank/DDBJ whole genome shotgun (WGS) entry which is preliminary data.</text>
</comment>
<dbReference type="AlphaFoldDB" id="A0ABD3V185"/>
<name>A0ABD3V185_SINWO</name>
<reference evidence="1 2" key="1">
    <citation type="submission" date="2024-11" db="EMBL/GenBank/DDBJ databases">
        <title>Chromosome-level genome assembly of the freshwater bivalve Anodonta woodiana.</title>
        <authorList>
            <person name="Chen X."/>
        </authorList>
    </citation>
    <scope>NUCLEOTIDE SEQUENCE [LARGE SCALE GENOMIC DNA]</scope>
    <source>
        <strain evidence="1">MN2024</strain>
        <tissue evidence="1">Gills</tissue>
    </source>
</reference>
<organism evidence="1 2">
    <name type="scientific">Sinanodonta woodiana</name>
    <name type="common">Chinese pond mussel</name>
    <name type="synonym">Anodonta woodiana</name>
    <dbReference type="NCBI Taxonomy" id="1069815"/>
    <lineage>
        <taxon>Eukaryota</taxon>
        <taxon>Metazoa</taxon>
        <taxon>Spiralia</taxon>
        <taxon>Lophotrochozoa</taxon>
        <taxon>Mollusca</taxon>
        <taxon>Bivalvia</taxon>
        <taxon>Autobranchia</taxon>
        <taxon>Heteroconchia</taxon>
        <taxon>Palaeoheterodonta</taxon>
        <taxon>Unionida</taxon>
        <taxon>Unionoidea</taxon>
        <taxon>Unionidae</taxon>
        <taxon>Unioninae</taxon>
        <taxon>Sinanodonta</taxon>
    </lineage>
</organism>
<protein>
    <submittedName>
        <fullName evidence="1">Uncharacterized protein</fullName>
    </submittedName>
</protein>
<dbReference type="Proteomes" id="UP001634394">
    <property type="component" value="Unassembled WGS sequence"/>
</dbReference>
<accession>A0ABD3V185</accession>
<gene>
    <name evidence="1" type="ORF">ACJMK2_013594</name>
</gene>
<dbReference type="PANTHER" id="PTHR31751:SF42">
    <property type="entry name" value="PROTEIN CBG10204"/>
    <property type="match status" value="1"/>
</dbReference>
<keyword evidence="2" id="KW-1185">Reference proteome</keyword>
<feature type="non-terminal residue" evidence="1">
    <location>
        <position position="253"/>
    </location>
</feature>
<evidence type="ECO:0000313" key="1">
    <source>
        <dbReference type="EMBL" id="KAL3854320.1"/>
    </source>
</evidence>
<sequence length="253" mass="28740">MTHQGVLLTPTINKVWKAHQDRVFEELQNLHQPITIVGDGICDSPGYSAMFGAYSVLEVNLGKVLDIELAQSNEVNSSYHMEKEGLARAISKLQSHGVEVGTIITDRHKKLEHIAREKQYEDWHSVNNHVQNRYTHENCIPSCLHDCQPETNAHYKRLQSGTKACVKIEEVVLSKKLAKDITKLLPIHQTLNLESFHSVVNHFAPKMLAFSYIGMRNILHLAALNFNENANRPQVMTSSGTSRYQISFPKYKK</sequence>
<dbReference type="EMBL" id="JBJQND010000014">
    <property type="protein sequence ID" value="KAL3854320.1"/>
    <property type="molecule type" value="Genomic_DNA"/>
</dbReference>
<evidence type="ECO:0000313" key="2">
    <source>
        <dbReference type="Proteomes" id="UP001634394"/>
    </source>
</evidence>
<dbReference type="PANTHER" id="PTHR31751">
    <property type="entry name" value="SI:CH211-108C17.2-RELATED-RELATED"/>
    <property type="match status" value="1"/>
</dbReference>
<proteinExistence type="predicted"/>